<comment type="similarity">
    <text evidence="2">Belongs to the bacterial solute-binding protein 5 family.</text>
</comment>
<comment type="subcellular location">
    <subcellularLocation>
        <location evidence="1">Periplasm</location>
    </subcellularLocation>
</comment>
<sequence length="572" mass="64030">MHLAEGDHRRPHIGRQAGPRNPPHGAGPSSHPSHAAVTRLSPASPSLPRRQGGSLMTIRRRALLATPLALPALLPRVAGAQADGRPVLRIAVQALPPTLEPLEAISNVGLRVTYNVFDTLWRRDFAREAREGGRHLTPFVATSLVQRDPLSWVAELRTDVRLQDGTLLTSADVLSTFSAERMWGERTQTFEGRVNFGHLAGVEAEGPHRVVFRTQSPDPVMPQRLAAYGGWIHSAAFYAAQGLDGMRRAPVGSGPYRVASFQRDQRLVLEAHDEYWGGRPPVRQIVFTAVPEASSRLAGLHAGDYDLVTNLLPEQAESLARHPRVEGVEVPLDFAHILYYDTRRGPLRDARIRQGLNHAVDYDTLGRSLWGEGYRRMAALQIPAFGELYDADRKGFTYDPDRARRLLREGGYGGEELIIRIAPNYYLQMLQAVQVIQEMWRAVGVNTRLETRENLASVTQPGADIRPTSIAFRFPDPLGGGLAVHLSKEYSLQRSGFWQPVRYNAIVDALRVATAPEDRKRLWLALLDEYEAEAPALILYPVREYIGKWRDMRWSHPPLYYMDFRATNLAFG</sequence>
<dbReference type="GO" id="GO:0030288">
    <property type="term" value="C:outer membrane-bounded periplasmic space"/>
    <property type="evidence" value="ECO:0007669"/>
    <property type="project" value="UniProtKB-ARBA"/>
</dbReference>
<gene>
    <name evidence="6" type="ORF">DFH01_12155</name>
</gene>
<dbReference type="InterPro" id="IPR039424">
    <property type="entry name" value="SBP_5"/>
</dbReference>
<dbReference type="GO" id="GO:1904680">
    <property type="term" value="F:peptide transmembrane transporter activity"/>
    <property type="evidence" value="ECO:0007669"/>
    <property type="project" value="TreeGrafter"/>
</dbReference>
<dbReference type="Gene3D" id="3.40.190.10">
    <property type="entry name" value="Periplasmic binding protein-like II"/>
    <property type="match status" value="1"/>
</dbReference>
<accession>A0A317FES7</accession>
<evidence type="ECO:0000259" key="5">
    <source>
        <dbReference type="Pfam" id="PF00496"/>
    </source>
</evidence>
<dbReference type="Proteomes" id="UP000245765">
    <property type="component" value="Unassembled WGS sequence"/>
</dbReference>
<dbReference type="Gene3D" id="3.90.76.10">
    <property type="entry name" value="Dipeptide-binding Protein, Domain 1"/>
    <property type="match status" value="1"/>
</dbReference>
<evidence type="ECO:0000313" key="7">
    <source>
        <dbReference type="Proteomes" id="UP000245765"/>
    </source>
</evidence>
<reference evidence="7" key="1">
    <citation type="submission" date="2018-05" db="EMBL/GenBank/DDBJ databases">
        <authorList>
            <person name="Du Z."/>
            <person name="Wang X."/>
        </authorList>
    </citation>
    <scope>NUCLEOTIDE SEQUENCE [LARGE SCALE GENOMIC DNA]</scope>
    <source>
        <strain evidence="7">CQN31</strain>
    </source>
</reference>
<dbReference type="PANTHER" id="PTHR30290:SF38">
    <property type="entry name" value="D,D-DIPEPTIDE-BINDING PERIPLASMIC PROTEIN DDPA-RELATED"/>
    <property type="match status" value="1"/>
</dbReference>
<evidence type="ECO:0000313" key="6">
    <source>
        <dbReference type="EMBL" id="PWS37570.1"/>
    </source>
</evidence>
<evidence type="ECO:0000256" key="2">
    <source>
        <dbReference type="ARBA" id="ARBA00005695"/>
    </source>
</evidence>
<feature type="domain" description="Solute-binding protein family 5" evidence="5">
    <location>
        <begin position="136"/>
        <end position="477"/>
    </location>
</feature>
<dbReference type="PANTHER" id="PTHR30290">
    <property type="entry name" value="PERIPLASMIC BINDING COMPONENT OF ABC TRANSPORTER"/>
    <property type="match status" value="1"/>
</dbReference>
<dbReference type="Gene3D" id="3.10.105.10">
    <property type="entry name" value="Dipeptide-binding Protein, Domain 3"/>
    <property type="match status" value="1"/>
</dbReference>
<dbReference type="SUPFAM" id="SSF53850">
    <property type="entry name" value="Periplasmic binding protein-like II"/>
    <property type="match status" value="1"/>
</dbReference>
<keyword evidence="3" id="KW-0732">Signal</keyword>
<dbReference type="GO" id="GO:0015833">
    <property type="term" value="P:peptide transport"/>
    <property type="evidence" value="ECO:0007669"/>
    <property type="project" value="TreeGrafter"/>
</dbReference>
<dbReference type="GO" id="GO:0043190">
    <property type="term" value="C:ATP-binding cassette (ABC) transporter complex"/>
    <property type="evidence" value="ECO:0007669"/>
    <property type="project" value="InterPro"/>
</dbReference>
<feature type="compositionally biased region" description="Low complexity" evidence="4">
    <location>
        <begin position="23"/>
        <end position="36"/>
    </location>
</feature>
<dbReference type="InterPro" id="IPR030678">
    <property type="entry name" value="Peptide/Ni-bd"/>
</dbReference>
<dbReference type="PIRSF" id="PIRSF002741">
    <property type="entry name" value="MppA"/>
    <property type="match status" value="1"/>
</dbReference>
<dbReference type="EMBL" id="QGNA01000002">
    <property type="protein sequence ID" value="PWS37570.1"/>
    <property type="molecule type" value="Genomic_DNA"/>
</dbReference>
<organism evidence="6 7">
    <name type="scientific">Falsiroseomonas bella</name>
    <dbReference type="NCBI Taxonomy" id="2184016"/>
    <lineage>
        <taxon>Bacteria</taxon>
        <taxon>Pseudomonadati</taxon>
        <taxon>Pseudomonadota</taxon>
        <taxon>Alphaproteobacteria</taxon>
        <taxon>Acetobacterales</taxon>
        <taxon>Roseomonadaceae</taxon>
        <taxon>Falsiroseomonas</taxon>
    </lineage>
</organism>
<dbReference type="InterPro" id="IPR000914">
    <property type="entry name" value="SBP_5_dom"/>
</dbReference>
<feature type="region of interest" description="Disordered" evidence="4">
    <location>
        <begin position="1"/>
        <end position="51"/>
    </location>
</feature>
<evidence type="ECO:0000256" key="3">
    <source>
        <dbReference type="ARBA" id="ARBA00022729"/>
    </source>
</evidence>
<evidence type="ECO:0000256" key="4">
    <source>
        <dbReference type="SAM" id="MobiDB-lite"/>
    </source>
</evidence>
<dbReference type="AlphaFoldDB" id="A0A317FES7"/>
<keyword evidence="7" id="KW-1185">Reference proteome</keyword>
<evidence type="ECO:0000256" key="1">
    <source>
        <dbReference type="ARBA" id="ARBA00004418"/>
    </source>
</evidence>
<comment type="caution">
    <text evidence="6">The sequence shown here is derived from an EMBL/GenBank/DDBJ whole genome shotgun (WGS) entry which is preliminary data.</text>
</comment>
<dbReference type="Pfam" id="PF00496">
    <property type="entry name" value="SBP_bac_5"/>
    <property type="match status" value="1"/>
</dbReference>
<proteinExistence type="inferred from homology"/>
<name>A0A317FES7_9PROT</name>
<protein>
    <submittedName>
        <fullName evidence="6">Oligopeptide ABC transporter substrate-binding protein</fullName>
    </submittedName>
</protein>